<reference evidence="1" key="3">
    <citation type="journal article" date="2017" name="Nature">
        <title>Genome sequence of the progenitor of the wheat D genome Aegilops tauschii.</title>
        <authorList>
            <person name="Luo M.C."/>
            <person name="Gu Y.Q."/>
            <person name="Puiu D."/>
            <person name="Wang H."/>
            <person name="Twardziok S.O."/>
            <person name="Deal K.R."/>
            <person name="Huo N."/>
            <person name="Zhu T."/>
            <person name="Wang L."/>
            <person name="Wang Y."/>
            <person name="McGuire P.E."/>
            <person name="Liu S."/>
            <person name="Long H."/>
            <person name="Ramasamy R.K."/>
            <person name="Rodriguez J.C."/>
            <person name="Van S.L."/>
            <person name="Yuan L."/>
            <person name="Wang Z."/>
            <person name="Xia Z."/>
            <person name="Xiao L."/>
            <person name="Anderson O.D."/>
            <person name="Ouyang S."/>
            <person name="Liang Y."/>
            <person name="Zimin A.V."/>
            <person name="Pertea G."/>
            <person name="Qi P."/>
            <person name="Bennetzen J.L."/>
            <person name="Dai X."/>
            <person name="Dawson M.W."/>
            <person name="Muller H.G."/>
            <person name="Kugler K."/>
            <person name="Rivarola-Duarte L."/>
            <person name="Spannagl M."/>
            <person name="Mayer K.F.X."/>
            <person name="Lu F.H."/>
            <person name="Bevan M.W."/>
            <person name="Leroy P."/>
            <person name="Li P."/>
            <person name="You F.M."/>
            <person name="Sun Q."/>
            <person name="Liu Z."/>
            <person name="Lyons E."/>
            <person name="Wicker T."/>
            <person name="Salzberg S.L."/>
            <person name="Devos K.M."/>
            <person name="Dvorak J."/>
        </authorList>
    </citation>
    <scope>NUCLEOTIDE SEQUENCE [LARGE SCALE GENOMIC DNA]</scope>
    <source>
        <strain evidence="1">cv. AL8/78</strain>
    </source>
</reference>
<name>A0A453LBR3_AEGTS</name>
<sequence length="110" mass="12310">MFSVKKNVLSVIIVQDDAIASWLIVLFPFFRYIALNGSVENTEGQHRSYRRGHQGEHLIGEAVKEILLGKVFAHWLLKYASSSVGLFSVTPLPGMSHLWSNVTTIVLKVT</sequence>
<dbReference type="EnsemblPlants" id="AET5Gv20699800.4">
    <property type="protein sequence ID" value="AET5Gv20699800.4"/>
    <property type="gene ID" value="AET5Gv20699800"/>
</dbReference>
<dbReference type="Proteomes" id="UP000015105">
    <property type="component" value="Chromosome 5D"/>
</dbReference>
<evidence type="ECO:0000313" key="2">
    <source>
        <dbReference type="Proteomes" id="UP000015105"/>
    </source>
</evidence>
<proteinExistence type="predicted"/>
<reference evidence="1" key="4">
    <citation type="submission" date="2019-03" db="UniProtKB">
        <authorList>
            <consortium name="EnsemblPlants"/>
        </authorList>
    </citation>
    <scope>IDENTIFICATION</scope>
</reference>
<dbReference type="Gramene" id="AET5Gv20699800.4">
    <property type="protein sequence ID" value="AET5Gv20699800.4"/>
    <property type="gene ID" value="AET5Gv20699800"/>
</dbReference>
<accession>A0A453LBR3</accession>
<keyword evidence="2" id="KW-1185">Reference proteome</keyword>
<organism evidence="1 2">
    <name type="scientific">Aegilops tauschii subsp. strangulata</name>
    <name type="common">Goatgrass</name>
    <dbReference type="NCBI Taxonomy" id="200361"/>
    <lineage>
        <taxon>Eukaryota</taxon>
        <taxon>Viridiplantae</taxon>
        <taxon>Streptophyta</taxon>
        <taxon>Embryophyta</taxon>
        <taxon>Tracheophyta</taxon>
        <taxon>Spermatophyta</taxon>
        <taxon>Magnoliopsida</taxon>
        <taxon>Liliopsida</taxon>
        <taxon>Poales</taxon>
        <taxon>Poaceae</taxon>
        <taxon>BOP clade</taxon>
        <taxon>Pooideae</taxon>
        <taxon>Triticodae</taxon>
        <taxon>Triticeae</taxon>
        <taxon>Triticinae</taxon>
        <taxon>Aegilops</taxon>
    </lineage>
</organism>
<reference evidence="1" key="5">
    <citation type="journal article" date="2021" name="G3 (Bethesda)">
        <title>Aegilops tauschii genome assembly Aet v5.0 features greater sequence contiguity and improved annotation.</title>
        <authorList>
            <person name="Wang L."/>
            <person name="Zhu T."/>
            <person name="Rodriguez J.C."/>
            <person name="Deal K.R."/>
            <person name="Dubcovsky J."/>
            <person name="McGuire P.E."/>
            <person name="Lux T."/>
            <person name="Spannagl M."/>
            <person name="Mayer K.F.X."/>
            <person name="Baldrich P."/>
            <person name="Meyers B.C."/>
            <person name="Huo N."/>
            <person name="Gu Y.Q."/>
            <person name="Zhou H."/>
            <person name="Devos K.M."/>
            <person name="Bennetzen J.L."/>
            <person name="Unver T."/>
            <person name="Budak H."/>
            <person name="Gulick P.J."/>
            <person name="Galiba G."/>
            <person name="Kalapos B."/>
            <person name="Nelson D.R."/>
            <person name="Li P."/>
            <person name="You F.M."/>
            <person name="Luo M.C."/>
            <person name="Dvorak J."/>
        </authorList>
    </citation>
    <scope>NUCLEOTIDE SEQUENCE [LARGE SCALE GENOMIC DNA]</scope>
    <source>
        <strain evidence="1">cv. AL8/78</strain>
    </source>
</reference>
<reference evidence="2" key="1">
    <citation type="journal article" date="2014" name="Science">
        <title>Ancient hybridizations among the ancestral genomes of bread wheat.</title>
        <authorList>
            <consortium name="International Wheat Genome Sequencing Consortium,"/>
            <person name="Marcussen T."/>
            <person name="Sandve S.R."/>
            <person name="Heier L."/>
            <person name="Spannagl M."/>
            <person name="Pfeifer M."/>
            <person name="Jakobsen K.S."/>
            <person name="Wulff B.B."/>
            <person name="Steuernagel B."/>
            <person name="Mayer K.F."/>
            <person name="Olsen O.A."/>
        </authorList>
    </citation>
    <scope>NUCLEOTIDE SEQUENCE [LARGE SCALE GENOMIC DNA]</scope>
    <source>
        <strain evidence="2">cv. AL8/78</strain>
    </source>
</reference>
<reference evidence="2" key="2">
    <citation type="journal article" date="2017" name="Nat. Plants">
        <title>The Aegilops tauschii genome reveals multiple impacts of transposons.</title>
        <authorList>
            <person name="Zhao G."/>
            <person name="Zou C."/>
            <person name="Li K."/>
            <person name="Wang K."/>
            <person name="Li T."/>
            <person name="Gao L."/>
            <person name="Zhang X."/>
            <person name="Wang H."/>
            <person name="Yang Z."/>
            <person name="Liu X."/>
            <person name="Jiang W."/>
            <person name="Mao L."/>
            <person name="Kong X."/>
            <person name="Jiao Y."/>
            <person name="Jia J."/>
        </authorList>
    </citation>
    <scope>NUCLEOTIDE SEQUENCE [LARGE SCALE GENOMIC DNA]</scope>
    <source>
        <strain evidence="2">cv. AL8/78</strain>
    </source>
</reference>
<evidence type="ECO:0000313" key="1">
    <source>
        <dbReference type="EnsemblPlants" id="AET5Gv20699800.4"/>
    </source>
</evidence>
<protein>
    <submittedName>
        <fullName evidence="1">Uncharacterized protein</fullName>
    </submittedName>
</protein>
<dbReference type="AlphaFoldDB" id="A0A453LBR3"/>